<keyword evidence="2" id="KW-1185">Reference proteome</keyword>
<sequence length="92" mass="10220">MLTDTHTDDLTAVVRYALETTRATTVCPFHRDVIVRIGDDAAESHAFERVKRMARSDGTKWEKETLRMEIGRQLGVAADGCCPKCDPTAPGR</sequence>
<evidence type="ECO:0000313" key="2">
    <source>
        <dbReference type="Proteomes" id="UP001194539"/>
    </source>
</evidence>
<dbReference type="Proteomes" id="UP001194539">
    <property type="component" value="Unassembled WGS sequence"/>
</dbReference>
<proteinExistence type="predicted"/>
<dbReference type="RefSeq" id="WP_197968392.1">
    <property type="nucleotide sequence ID" value="NZ_JACEGD010000030.1"/>
</dbReference>
<gene>
    <name evidence="1" type="ORF">H1B27_28735</name>
</gene>
<dbReference type="EMBL" id="JACEGD010000030">
    <property type="protein sequence ID" value="MBH5390242.1"/>
    <property type="molecule type" value="Genomic_DNA"/>
</dbReference>
<organism evidence="1 2">
    <name type="scientific">Bradyrhizobium diversitatis</name>
    <dbReference type="NCBI Taxonomy" id="2755406"/>
    <lineage>
        <taxon>Bacteria</taxon>
        <taxon>Pseudomonadati</taxon>
        <taxon>Pseudomonadota</taxon>
        <taxon>Alphaproteobacteria</taxon>
        <taxon>Hyphomicrobiales</taxon>
        <taxon>Nitrobacteraceae</taxon>
        <taxon>Bradyrhizobium</taxon>
    </lineage>
</organism>
<comment type="caution">
    <text evidence="1">The sequence shown here is derived from an EMBL/GenBank/DDBJ whole genome shotgun (WGS) entry which is preliminary data.</text>
</comment>
<accession>A0ABS0PB32</accession>
<name>A0ABS0PB32_9BRAD</name>
<reference evidence="1 2" key="1">
    <citation type="submission" date="2020-07" db="EMBL/GenBank/DDBJ databases">
        <title>Bradyrhizobium diversity isolated from nodules of indigenous legumes of Western Australia.</title>
        <authorList>
            <person name="Klepa M.S."/>
        </authorList>
    </citation>
    <scope>NUCLEOTIDE SEQUENCE [LARGE SCALE GENOMIC DNA]</scope>
    <source>
        <strain evidence="1 2">CNPSo 4019</strain>
    </source>
</reference>
<protein>
    <submittedName>
        <fullName evidence="1">Uncharacterized protein</fullName>
    </submittedName>
</protein>
<evidence type="ECO:0000313" key="1">
    <source>
        <dbReference type="EMBL" id="MBH5390242.1"/>
    </source>
</evidence>